<dbReference type="EMBL" id="JACGWK010000013">
    <property type="protein sequence ID" value="KAL0318503.1"/>
    <property type="molecule type" value="Genomic_DNA"/>
</dbReference>
<accession>A0AAW2LJP8</accession>
<reference evidence="1" key="1">
    <citation type="submission" date="2020-06" db="EMBL/GenBank/DDBJ databases">
        <authorList>
            <person name="Li T."/>
            <person name="Hu X."/>
            <person name="Zhang T."/>
            <person name="Song X."/>
            <person name="Zhang H."/>
            <person name="Dai N."/>
            <person name="Sheng W."/>
            <person name="Hou X."/>
            <person name="Wei L."/>
        </authorList>
    </citation>
    <scope>NUCLEOTIDE SEQUENCE</scope>
    <source>
        <strain evidence="1">G01</strain>
        <tissue evidence="1">Leaf</tissue>
    </source>
</reference>
<proteinExistence type="predicted"/>
<reference evidence="1" key="2">
    <citation type="journal article" date="2024" name="Plant">
        <title>Genomic evolution and insights into agronomic trait innovations of Sesamum species.</title>
        <authorList>
            <person name="Miao H."/>
            <person name="Wang L."/>
            <person name="Qu L."/>
            <person name="Liu H."/>
            <person name="Sun Y."/>
            <person name="Le M."/>
            <person name="Wang Q."/>
            <person name="Wei S."/>
            <person name="Zheng Y."/>
            <person name="Lin W."/>
            <person name="Duan Y."/>
            <person name="Cao H."/>
            <person name="Xiong S."/>
            <person name="Wang X."/>
            <person name="Wei L."/>
            <person name="Li C."/>
            <person name="Ma Q."/>
            <person name="Ju M."/>
            <person name="Zhao R."/>
            <person name="Li G."/>
            <person name="Mu C."/>
            <person name="Tian Q."/>
            <person name="Mei H."/>
            <person name="Zhang T."/>
            <person name="Gao T."/>
            <person name="Zhang H."/>
        </authorList>
    </citation>
    <scope>NUCLEOTIDE SEQUENCE</scope>
    <source>
        <strain evidence="1">G01</strain>
    </source>
</reference>
<comment type="caution">
    <text evidence="1">The sequence shown here is derived from an EMBL/GenBank/DDBJ whole genome shotgun (WGS) entry which is preliminary data.</text>
</comment>
<protein>
    <submittedName>
        <fullName evidence="1">Uncharacterized protein</fullName>
    </submittedName>
</protein>
<dbReference type="AlphaFoldDB" id="A0AAW2LJP8"/>
<evidence type="ECO:0000313" key="1">
    <source>
        <dbReference type="EMBL" id="KAL0318503.1"/>
    </source>
</evidence>
<name>A0AAW2LJP8_9LAMI</name>
<organism evidence="1">
    <name type="scientific">Sesamum angustifolium</name>
    <dbReference type="NCBI Taxonomy" id="2727405"/>
    <lineage>
        <taxon>Eukaryota</taxon>
        <taxon>Viridiplantae</taxon>
        <taxon>Streptophyta</taxon>
        <taxon>Embryophyta</taxon>
        <taxon>Tracheophyta</taxon>
        <taxon>Spermatophyta</taxon>
        <taxon>Magnoliopsida</taxon>
        <taxon>eudicotyledons</taxon>
        <taxon>Gunneridae</taxon>
        <taxon>Pentapetalae</taxon>
        <taxon>asterids</taxon>
        <taxon>lamiids</taxon>
        <taxon>Lamiales</taxon>
        <taxon>Pedaliaceae</taxon>
        <taxon>Sesamum</taxon>
    </lineage>
</organism>
<gene>
    <name evidence="1" type="ORF">Sangu_2006500</name>
</gene>
<sequence>MGSGVVVGSAATVAEALEQRGGANEGRDRGTAALAKWRLSMSRCVGKARGAAEQGSKVSGGG</sequence>